<comment type="caution">
    <text evidence="1">The sequence shown here is derived from an EMBL/GenBank/DDBJ whole genome shotgun (WGS) entry which is preliminary data.</text>
</comment>
<name>A0ABW5MEF8_9SPHI</name>
<sequence>MKKAKQYHLNFRVIPNDDGTKIPNVYSDFKSNDSTIYAIVANFMDSLGPRGVDWVIDEIISLNAFNSNTNGYTIIGSYEEIVEIYSPPARAIFNLGGGDDVVLPLQDFLDILEEWKLFLNSLPYKHYLSNK</sequence>
<dbReference type="RefSeq" id="WP_379073900.1">
    <property type="nucleotide sequence ID" value="NZ_JBHULL010000002.1"/>
</dbReference>
<gene>
    <name evidence="1" type="ORF">ACFSR6_01145</name>
</gene>
<dbReference type="EMBL" id="JBHULL010000002">
    <property type="protein sequence ID" value="MFD2581076.1"/>
    <property type="molecule type" value="Genomic_DNA"/>
</dbReference>
<protein>
    <submittedName>
        <fullName evidence="1">Uncharacterized protein</fullName>
    </submittedName>
</protein>
<proteinExistence type="predicted"/>
<reference evidence="2" key="1">
    <citation type="journal article" date="2019" name="Int. J. Syst. Evol. Microbiol.">
        <title>The Global Catalogue of Microorganisms (GCM) 10K type strain sequencing project: providing services to taxonomists for standard genome sequencing and annotation.</title>
        <authorList>
            <consortium name="The Broad Institute Genomics Platform"/>
            <consortium name="The Broad Institute Genome Sequencing Center for Infectious Disease"/>
            <person name="Wu L."/>
            <person name="Ma J."/>
        </authorList>
    </citation>
    <scope>NUCLEOTIDE SEQUENCE [LARGE SCALE GENOMIC DNA]</scope>
    <source>
        <strain evidence="2">KCTC 42866</strain>
    </source>
</reference>
<dbReference type="Proteomes" id="UP001597461">
    <property type="component" value="Unassembled WGS sequence"/>
</dbReference>
<evidence type="ECO:0000313" key="1">
    <source>
        <dbReference type="EMBL" id="MFD2581076.1"/>
    </source>
</evidence>
<accession>A0ABW5MEF8</accession>
<keyword evidence="2" id="KW-1185">Reference proteome</keyword>
<organism evidence="1 2">
    <name type="scientific">Pedobacter vanadiisoli</name>
    <dbReference type="NCBI Taxonomy" id="1761975"/>
    <lineage>
        <taxon>Bacteria</taxon>
        <taxon>Pseudomonadati</taxon>
        <taxon>Bacteroidota</taxon>
        <taxon>Sphingobacteriia</taxon>
        <taxon>Sphingobacteriales</taxon>
        <taxon>Sphingobacteriaceae</taxon>
        <taxon>Pedobacter</taxon>
    </lineage>
</organism>
<evidence type="ECO:0000313" key="2">
    <source>
        <dbReference type="Proteomes" id="UP001597461"/>
    </source>
</evidence>